<dbReference type="InterPro" id="IPR000683">
    <property type="entry name" value="Gfo/Idh/MocA-like_OxRdtase_N"/>
</dbReference>
<dbReference type="InterPro" id="IPR004104">
    <property type="entry name" value="Gfo/Idh/MocA-like_OxRdtase_C"/>
</dbReference>
<dbReference type="PANTHER" id="PTHR43708">
    <property type="entry name" value="CONSERVED EXPRESSED OXIDOREDUCTASE (EUROFUNG)"/>
    <property type="match status" value="1"/>
</dbReference>
<dbReference type="SUPFAM" id="SSF55347">
    <property type="entry name" value="Glyceraldehyde-3-phosphate dehydrogenase-like, C-terminal domain"/>
    <property type="match status" value="1"/>
</dbReference>
<dbReference type="Pfam" id="PF01408">
    <property type="entry name" value="GFO_IDH_MocA"/>
    <property type="match status" value="1"/>
</dbReference>
<dbReference type="Gene3D" id="3.30.360.10">
    <property type="entry name" value="Dihydrodipicolinate Reductase, domain 2"/>
    <property type="match status" value="1"/>
</dbReference>
<evidence type="ECO:0000313" key="5">
    <source>
        <dbReference type="Proteomes" id="UP000772196"/>
    </source>
</evidence>
<dbReference type="PANTHER" id="PTHR43708:SF8">
    <property type="entry name" value="OXIDOREDUCTASE"/>
    <property type="match status" value="1"/>
</dbReference>
<dbReference type="EMBL" id="JAAWWP010000028">
    <property type="protein sequence ID" value="NKI45215.1"/>
    <property type="molecule type" value="Genomic_DNA"/>
</dbReference>
<reference evidence="4 5" key="1">
    <citation type="submission" date="2020-04" db="EMBL/GenBank/DDBJ databases">
        <title>Phylogenetic Diversity and Antibacterial Activity against Ralstonia solanacearum of Endophytic Actinomycete Isolated from Moss.</title>
        <authorList>
            <person name="Zhuang X."/>
        </authorList>
    </citation>
    <scope>NUCLEOTIDE SEQUENCE [LARGE SCALE GENOMIC DNA]</scope>
    <source>
        <strain evidence="4 5">LD120</strain>
    </source>
</reference>
<feature type="domain" description="Gfo/Idh/MocA-like oxidoreductase N-terminal" evidence="2">
    <location>
        <begin position="17"/>
        <end position="136"/>
    </location>
</feature>
<proteinExistence type="inferred from homology"/>
<accession>A0ABX1HA49</accession>
<dbReference type="InterPro" id="IPR036291">
    <property type="entry name" value="NAD(P)-bd_dom_sf"/>
</dbReference>
<gene>
    <name evidence="4" type="ORF">HFV08_29040</name>
</gene>
<dbReference type="Gene3D" id="3.40.50.720">
    <property type="entry name" value="NAD(P)-binding Rossmann-like Domain"/>
    <property type="match status" value="1"/>
</dbReference>
<comment type="caution">
    <text evidence="4">The sequence shown here is derived from an EMBL/GenBank/DDBJ whole genome shotgun (WGS) entry which is preliminary data.</text>
</comment>
<dbReference type="Proteomes" id="UP000772196">
    <property type="component" value="Unassembled WGS sequence"/>
</dbReference>
<dbReference type="InterPro" id="IPR051317">
    <property type="entry name" value="Gfo/Idh/MocA_oxidoreduct"/>
</dbReference>
<evidence type="ECO:0000256" key="1">
    <source>
        <dbReference type="ARBA" id="ARBA00010928"/>
    </source>
</evidence>
<dbReference type="SUPFAM" id="SSF51735">
    <property type="entry name" value="NAD(P)-binding Rossmann-fold domains"/>
    <property type="match status" value="1"/>
</dbReference>
<protein>
    <submittedName>
        <fullName evidence="4">Gfo/Idh/MocA family oxidoreductase</fullName>
    </submittedName>
</protein>
<sequence length="405" mass="44366">MTVPSPAPADPTTRELRLAVVGLGLRATLAKEAHRPGAGAAVVAAADTDPGSHPRAREWFGEDVRLYGGHRELLAGEDLDAVFVITPDHTHEAIVTDLLDAGVAVFVEKPLAITTEGCDRVLAAARRGGARLYVGHNMRHMPVVRVMRELIQRGEIGEVKAVWCRHFVGHGGDFYFKDWHADRRNTTGLLLQKGAHDLDVIHWLAGGYTEHVTALGALTLYGDIADRSGQRPGAVMPDWYDPERNWPPLSLTGLNPVVDVEDLSMMTMRLQNGVHASYQQCHYTPDYWRNYTVIGTEGRLENFGDHGESAEVRVWQRRSGYRADADLVVPMPTTAGGHGGADPLLVEEFLRFVRVGGETDTSPIAAREAVAAGCAATESLRNDGRPVRVDRVAPELARWFDEGQI</sequence>
<keyword evidence="5" id="KW-1185">Reference proteome</keyword>
<feature type="domain" description="Gfo/Idh/MocA-like oxidoreductase C-terminal" evidence="3">
    <location>
        <begin position="148"/>
        <end position="388"/>
    </location>
</feature>
<evidence type="ECO:0000259" key="3">
    <source>
        <dbReference type="Pfam" id="PF02894"/>
    </source>
</evidence>
<evidence type="ECO:0000313" key="4">
    <source>
        <dbReference type="EMBL" id="NKI45215.1"/>
    </source>
</evidence>
<dbReference type="Pfam" id="PF02894">
    <property type="entry name" value="GFO_IDH_MocA_C"/>
    <property type="match status" value="1"/>
</dbReference>
<organism evidence="4 5">
    <name type="scientific">Streptomyces physcomitrii</name>
    <dbReference type="NCBI Taxonomy" id="2724184"/>
    <lineage>
        <taxon>Bacteria</taxon>
        <taxon>Bacillati</taxon>
        <taxon>Actinomycetota</taxon>
        <taxon>Actinomycetes</taxon>
        <taxon>Kitasatosporales</taxon>
        <taxon>Streptomycetaceae</taxon>
        <taxon>Streptomyces</taxon>
    </lineage>
</organism>
<comment type="similarity">
    <text evidence="1">Belongs to the Gfo/Idh/MocA family.</text>
</comment>
<evidence type="ECO:0000259" key="2">
    <source>
        <dbReference type="Pfam" id="PF01408"/>
    </source>
</evidence>
<dbReference type="RefSeq" id="WP_168543511.1">
    <property type="nucleotide sequence ID" value="NZ_JAAWWP010000028.1"/>
</dbReference>
<name>A0ABX1HA49_9ACTN</name>